<gene>
    <name evidence="2" type="ORF">E5347_10545</name>
</gene>
<proteinExistence type="predicted"/>
<accession>A0A4S2DMB3</accession>
<organism evidence="2 3">
    <name type="scientific">Clostridium sartagoforme</name>
    <dbReference type="NCBI Taxonomy" id="84031"/>
    <lineage>
        <taxon>Bacteria</taxon>
        <taxon>Bacillati</taxon>
        <taxon>Bacillota</taxon>
        <taxon>Clostridia</taxon>
        <taxon>Eubacteriales</taxon>
        <taxon>Clostridiaceae</taxon>
        <taxon>Clostridium</taxon>
    </lineage>
</organism>
<evidence type="ECO:0000313" key="3">
    <source>
        <dbReference type="Proteomes" id="UP000306888"/>
    </source>
</evidence>
<keyword evidence="1" id="KW-0472">Membrane</keyword>
<evidence type="ECO:0000256" key="1">
    <source>
        <dbReference type="SAM" id="Phobius"/>
    </source>
</evidence>
<dbReference type="RefSeq" id="WP_136007157.1">
    <property type="nucleotide sequence ID" value="NZ_SRYR01000004.1"/>
</dbReference>
<dbReference type="EMBL" id="SRYR01000004">
    <property type="protein sequence ID" value="TGY42164.1"/>
    <property type="molecule type" value="Genomic_DNA"/>
</dbReference>
<dbReference type="Pfam" id="PF05137">
    <property type="entry name" value="PilN"/>
    <property type="match status" value="1"/>
</dbReference>
<dbReference type="Proteomes" id="UP000306888">
    <property type="component" value="Unassembled WGS sequence"/>
</dbReference>
<reference evidence="2 3" key="1">
    <citation type="submission" date="2019-04" db="EMBL/GenBank/DDBJ databases">
        <title>Microbes associate with the intestines of laboratory mice.</title>
        <authorList>
            <person name="Navarre W."/>
            <person name="Wong E."/>
            <person name="Huang K."/>
            <person name="Tropini C."/>
            <person name="Ng K."/>
            <person name="Yu B."/>
        </authorList>
    </citation>
    <scope>NUCLEOTIDE SEQUENCE [LARGE SCALE GENOMIC DNA]</scope>
    <source>
        <strain evidence="2 3">NM50_B9-20</strain>
    </source>
</reference>
<keyword evidence="3" id="KW-1185">Reference proteome</keyword>
<comment type="caution">
    <text evidence="2">The sequence shown here is derived from an EMBL/GenBank/DDBJ whole genome shotgun (WGS) entry which is preliminary data.</text>
</comment>
<dbReference type="OrthoDB" id="1707667at2"/>
<dbReference type="AlphaFoldDB" id="A0A4S2DMB3"/>
<sequence>MMDLNFFAPYQGQKKEQHNKNIYVYSVAAFLSVAIVGSFAWNTGRIILLNNKIKDYNAKLEEQVVKEKLAIWEDISRKTDILSRYNEGLVDINNALDTRAVVSTELLNMISSCLPSQVTFNSISIDNKQISIQAVSSSRAAIGELENNLRKLENIQDVYIGGISGTESYTFDIKCVLKDVK</sequence>
<keyword evidence="1" id="KW-1133">Transmembrane helix</keyword>
<evidence type="ECO:0000313" key="2">
    <source>
        <dbReference type="EMBL" id="TGY42164.1"/>
    </source>
</evidence>
<feature type="transmembrane region" description="Helical" evidence="1">
    <location>
        <begin position="21"/>
        <end position="41"/>
    </location>
</feature>
<keyword evidence="1" id="KW-0812">Transmembrane</keyword>
<dbReference type="InterPro" id="IPR007813">
    <property type="entry name" value="PilN"/>
</dbReference>
<name>A0A4S2DMB3_9CLOT</name>
<protein>
    <submittedName>
        <fullName evidence="2">Pilus assembly protein PilN</fullName>
    </submittedName>
</protein>